<dbReference type="AlphaFoldDB" id="A0A437QQU2"/>
<dbReference type="PANTHER" id="PTHR33608">
    <property type="entry name" value="BLL2464 PROTEIN"/>
    <property type="match status" value="1"/>
</dbReference>
<name>A0A437QQU2_9PROT</name>
<organism evidence="2 3">
    <name type="scientific">Hwanghaeella grinnelliae</name>
    <dbReference type="NCBI Taxonomy" id="2500179"/>
    <lineage>
        <taxon>Bacteria</taxon>
        <taxon>Pseudomonadati</taxon>
        <taxon>Pseudomonadota</taxon>
        <taxon>Alphaproteobacteria</taxon>
        <taxon>Rhodospirillales</taxon>
        <taxon>Rhodospirillaceae</taxon>
        <taxon>Hwanghaeella</taxon>
    </lineage>
</organism>
<proteinExistence type="predicted"/>
<comment type="caution">
    <text evidence="2">The sequence shown here is derived from an EMBL/GenBank/DDBJ whole genome shotgun (WGS) entry which is preliminary data.</text>
</comment>
<evidence type="ECO:0000259" key="1">
    <source>
        <dbReference type="Pfam" id="PF01882"/>
    </source>
</evidence>
<evidence type="ECO:0000313" key="2">
    <source>
        <dbReference type="EMBL" id="RVU36886.1"/>
    </source>
</evidence>
<keyword evidence="3" id="KW-1185">Reference proteome</keyword>
<dbReference type="InterPro" id="IPR002881">
    <property type="entry name" value="DUF58"/>
</dbReference>
<dbReference type="EMBL" id="SADE01000002">
    <property type="protein sequence ID" value="RVU36886.1"/>
    <property type="molecule type" value="Genomic_DNA"/>
</dbReference>
<sequence>MDLERAKRAESEAELLGERLDALIVHAEQVALTIAQGVHGRRRVGPGETFWQYRPFDERDNARDVDWRRSARSDALFVRDTEWEAAQSVWLWRDSSPSMDFASDRRLSTKGERADLLTIALAALLLRGGERVALLGGENRPASGRGVLTRLASHLLFEAEDGRSLPDAINLPRHSQVVLIGDMLADPEELRHRIAAYAARNVRGVMFQILDPAEESLPYRGRIHFKGMEGEGEELLNRVESLRPSYQARLEAHRDALRQIARLTGWTYLIHVTDKPPEHALLSLFEALEHGQQRMRR</sequence>
<dbReference type="Proteomes" id="UP000287447">
    <property type="component" value="Unassembled WGS sequence"/>
</dbReference>
<dbReference type="Pfam" id="PF01882">
    <property type="entry name" value="DUF58"/>
    <property type="match status" value="1"/>
</dbReference>
<dbReference type="OrthoDB" id="9794556at2"/>
<accession>A0A437QQU2</accession>
<feature type="domain" description="DUF58" evidence="1">
    <location>
        <begin position="52"/>
        <end position="255"/>
    </location>
</feature>
<evidence type="ECO:0000313" key="3">
    <source>
        <dbReference type="Proteomes" id="UP000287447"/>
    </source>
</evidence>
<gene>
    <name evidence="2" type="ORF">EOI86_11545</name>
</gene>
<dbReference type="PANTHER" id="PTHR33608:SF6">
    <property type="entry name" value="BLL2464 PROTEIN"/>
    <property type="match status" value="1"/>
</dbReference>
<protein>
    <submittedName>
        <fullName evidence="2">DUF58 domain-containing protein</fullName>
    </submittedName>
</protein>
<reference evidence="3" key="1">
    <citation type="submission" date="2019-01" db="EMBL/GenBank/DDBJ databases">
        <title>Gri0909 isolated from a small marine red alga.</title>
        <authorList>
            <person name="Kim J."/>
            <person name="Jeong S.E."/>
            <person name="Jeon C.O."/>
        </authorList>
    </citation>
    <scope>NUCLEOTIDE SEQUENCE [LARGE SCALE GENOMIC DNA]</scope>
    <source>
        <strain evidence="3">Gri0909</strain>
    </source>
</reference>